<evidence type="ECO:0000256" key="1">
    <source>
        <dbReference type="ARBA" id="ARBA00004123"/>
    </source>
</evidence>
<feature type="compositionally biased region" description="Polar residues" evidence="3">
    <location>
        <begin position="114"/>
        <end position="125"/>
    </location>
</feature>
<proteinExistence type="predicted"/>
<reference evidence="6" key="1">
    <citation type="submission" date="2024-04" db="EMBL/GenBank/DDBJ databases">
        <title>Salinicola lusitanus LLJ914,a marine bacterium isolated from the Okinawa Trough.</title>
        <authorList>
            <person name="Li J."/>
        </authorList>
    </citation>
    <scope>NUCLEOTIDE SEQUENCE [LARGE SCALE GENOMIC DNA]</scope>
</reference>
<feature type="compositionally biased region" description="Polar residues" evidence="3">
    <location>
        <begin position="49"/>
        <end position="58"/>
    </location>
</feature>
<evidence type="ECO:0000313" key="5">
    <source>
        <dbReference type="EMBL" id="KAK7922165.1"/>
    </source>
</evidence>
<comment type="subcellular location">
    <subcellularLocation>
        <location evidence="1">Nucleus</location>
    </subcellularLocation>
</comment>
<feature type="compositionally biased region" description="Basic and acidic residues" evidence="3">
    <location>
        <begin position="1"/>
        <end position="26"/>
    </location>
</feature>
<organism evidence="5 6">
    <name type="scientific">Mugilogobius chulae</name>
    <name type="common">yellowstripe goby</name>
    <dbReference type="NCBI Taxonomy" id="88201"/>
    <lineage>
        <taxon>Eukaryota</taxon>
        <taxon>Metazoa</taxon>
        <taxon>Chordata</taxon>
        <taxon>Craniata</taxon>
        <taxon>Vertebrata</taxon>
        <taxon>Euteleostomi</taxon>
        <taxon>Actinopterygii</taxon>
        <taxon>Neopterygii</taxon>
        <taxon>Teleostei</taxon>
        <taxon>Neoteleostei</taxon>
        <taxon>Acanthomorphata</taxon>
        <taxon>Gobiaria</taxon>
        <taxon>Gobiiformes</taxon>
        <taxon>Gobioidei</taxon>
        <taxon>Gobiidae</taxon>
        <taxon>Gobionellinae</taxon>
        <taxon>Mugilogobius</taxon>
    </lineage>
</organism>
<dbReference type="Pfam" id="PF26535">
    <property type="entry name" value="DSRM_CARF"/>
    <property type="match status" value="1"/>
</dbReference>
<dbReference type="PANTHER" id="PTHR16148">
    <property type="entry name" value="NF-KAPPA-B-REPRESSING FACTOR-RELATED"/>
    <property type="match status" value="1"/>
</dbReference>
<comment type="caution">
    <text evidence="5">The sequence shown here is derived from an EMBL/GenBank/DDBJ whole genome shotgun (WGS) entry which is preliminary data.</text>
</comment>
<evidence type="ECO:0000256" key="2">
    <source>
        <dbReference type="ARBA" id="ARBA00023242"/>
    </source>
</evidence>
<accession>A0AAW0PEB5</accession>
<dbReference type="EMBL" id="JBBPFD010000006">
    <property type="protein sequence ID" value="KAK7922165.1"/>
    <property type="molecule type" value="Genomic_DNA"/>
</dbReference>
<name>A0AAW0PEB5_9GOBI</name>
<evidence type="ECO:0000259" key="4">
    <source>
        <dbReference type="Pfam" id="PF26535"/>
    </source>
</evidence>
<dbReference type="GO" id="GO:0005654">
    <property type="term" value="C:nucleoplasm"/>
    <property type="evidence" value="ECO:0007669"/>
    <property type="project" value="TreeGrafter"/>
</dbReference>
<dbReference type="AlphaFoldDB" id="A0AAW0PEB5"/>
<keyword evidence="6" id="KW-1185">Reference proteome</keyword>
<dbReference type="GO" id="GO:0005730">
    <property type="term" value="C:nucleolus"/>
    <property type="evidence" value="ECO:0007669"/>
    <property type="project" value="TreeGrafter"/>
</dbReference>
<feature type="region of interest" description="Disordered" evidence="3">
    <location>
        <begin position="1"/>
        <end position="59"/>
    </location>
</feature>
<evidence type="ECO:0000313" key="6">
    <source>
        <dbReference type="Proteomes" id="UP001460270"/>
    </source>
</evidence>
<sequence>MVGRAHEKENQRRRSEQHGFRQREYDGPTFYSEPPYISNPRSFYRDGEQNVSENTSGLGYSDCGPTSKFMTRTEQEYTAKFEAHSSRNIDSLFPQPQRYNGIGGGNRSGLGYSQKNRPSASKFFSSNNLPLSDPEVFQPSPISQTTLNEKQRVIANVAAAMKIALGDPACKNTNNEPNYNFILSRSIQACKTNPEYTYVNLKDIPSADLPKNKKMPSDGYACELRCQQVYLATGYSGSKNGARDRASEQAVRLFLRPVEVRVVERKYKHLILKDMVVCQTHSPTPGFVPALCNPEEKPHTSSKGQFEPDSHKHWREFVVVENAHDAICILNNSAAYNRMKIDYTFDQLPGNSWVCRVLCKMSS</sequence>
<dbReference type="Proteomes" id="UP001460270">
    <property type="component" value="Unassembled WGS sequence"/>
</dbReference>
<feature type="region of interest" description="Disordered" evidence="3">
    <location>
        <begin position="91"/>
        <end position="125"/>
    </location>
</feature>
<gene>
    <name evidence="5" type="ORF">WMY93_009067</name>
</gene>
<keyword evidence="2" id="KW-0539">Nucleus</keyword>
<feature type="domain" description="CARF/NKRF DSRM" evidence="4">
    <location>
        <begin position="146"/>
        <end position="278"/>
    </location>
</feature>
<evidence type="ECO:0000256" key="3">
    <source>
        <dbReference type="SAM" id="MobiDB-lite"/>
    </source>
</evidence>
<dbReference type="PANTHER" id="PTHR16148:SF15">
    <property type="entry name" value="NF-KAPPA-B-REPRESSING FACTOR"/>
    <property type="match status" value="1"/>
</dbReference>
<protein>
    <recommendedName>
        <fullName evidence="4">CARF/NKRF DSRM domain-containing protein</fullName>
    </recommendedName>
</protein>
<dbReference type="InterPro" id="IPR058828">
    <property type="entry name" value="DSRM_CARF/NKRF"/>
</dbReference>